<dbReference type="Gene3D" id="3.40.50.1820">
    <property type="entry name" value="alpha/beta hydrolase"/>
    <property type="match status" value="1"/>
</dbReference>
<evidence type="ECO:0000313" key="5">
    <source>
        <dbReference type="EMBL" id="KRK46920.1"/>
    </source>
</evidence>
<sequence length="261" mass="28569">MAVHRQTTAPSWLLLHGFMGSHHDYDRVAKRLPGTVIVPDLLGHGETEARAGVGFDMTTQVAVLHELLHQNYSALLPLTIVGYSMGGRVAIAYAASYPADVLRLVVESGRPGLATEAERLARRAHDAQLADRLLTAGLPAFVLKWEQLPLFASQRHLSAVVQQAVRVGRLRQSPSNLARSLREMGTGQQPNYWPELPKITVPVTLLTGELDTKFTAIARMMLAQLPKATHNVIAGVGHNVHLEAPDRYVASLVREASYETD</sequence>
<keyword evidence="1 3" id="KW-0474">Menaquinone biosynthesis</keyword>
<dbReference type="STRING" id="1302272.FC96_GL000810"/>
<comment type="caution">
    <text evidence="5">The sequence shown here is derived from an EMBL/GenBank/DDBJ whole genome shotgun (WGS) entry which is preliminary data.</text>
</comment>
<accession>A0A0R1HKY2</accession>
<comment type="pathway">
    <text evidence="3">Quinol/quinone metabolism; 1,4-dihydroxy-2-naphthoate biosynthesis; 1,4-dihydroxy-2-naphthoate from chorismate: step 3/7.</text>
</comment>
<dbReference type="Pfam" id="PF00561">
    <property type="entry name" value="Abhydrolase_1"/>
    <property type="match status" value="1"/>
</dbReference>
<keyword evidence="6" id="KW-1185">Reference proteome</keyword>
<protein>
    <recommendedName>
        <fullName evidence="3">Putative 2-succinyl-6-hydroxy-2,4-cyclohexadiene-1-carboxylate synthase</fullName>
        <shortName evidence="3">SHCHC synthase</shortName>
        <ecNumber evidence="3">4.2.99.20</ecNumber>
    </recommendedName>
</protein>
<organism evidence="5 6">
    <name type="scientific">Secundilactobacillus kimchicus JCM 15530</name>
    <dbReference type="NCBI Taxonomy" id="1302272"/>
    <lineage>
        <taxon>Bacteria</taxon>
        <taxon>Bacillati</taxon>
        <taxon>Bacillota</taxon>
        <taxon>Bacilli</taxon>
        <taxon>Lactobacillales</taxon>
        <taxon>Lactobacillaceae</taxon>
        <taxon>Secundilactobacillus</taxon>
    </lineage>
</organism>
<reference evidence="5 6" key="1">
    <citation type="journal article" date="2015" name="Genome Announc.">
        <title>Expanding the biotechnology potential of lactobacilli through comparative genomics of 213 strains and associated genera.</title>
        <authorList>
            <person name="Sun Z."/>
            <person name="Harris H.M."/>
            <person name="McCann A."/>
            <person name="Guo C."/>
            <person name="Argimon S."/>
            <person name="Zhang W."/>
            <person name="Yang X."/>
            <person name="Jeffery I.B."/>
            <person name="Cooney J.C."/>
            <person name="Kagawa T.F."/>
            <person name="Liu W."/>
            <person name="Song Y."/>
            <person name="Salvetti E."/>
            <person name="Wrobel A."/>
            <person name="Rasinkangas P."/>
            <person name="Parkhill J."/>
            <person name="Rea M.C."/>
            <person name="O'Sullivan O."/>
            <person name="Ritari J."/>
            <person name="Douillard F.P."/>
            <person name="Paul Ross R."/>
            <person name="Yang R."/>
            <person name="Briner A.E."/>
            <person name="Felis G.E."/>
            <person name="de Vos W.M."/>
            <person name="Barrangou R."/>
            <person name="Klaenhammer T.R."/>
            <person name="Caufield P.W."/>
            <person name="Cui Y."/>
            <person name="Zhang H."/>
            <person name="O'Toole P.W."/>
        </authorList>
    </citation>
    <scope>NUCLEOTIDE SEQUENCE [LARGE SCALE GENOMIC DNA]</scope>
    <source>
        <strain evidence="5 6">JCM 15530</strain>
    </source>
</reference>
<dbReference type="AlphaFoldDB" id="A0A0R1HKY2"/>
<dbReference type="UniPathway" id="UPA01057">
    <property type="reaction ID" value="UER00900"/>
</dbReference>
<dbReference type="PANTHER" id="PTHR42916:SF1">
    <property type="entry name" value="PROTEIN PHYLLO, CHLOROPLASTIC"/>
    <property type="match status" value="1"/>
</dbReference>
<comment type="pathway">
    <text evidence="3">Quinol/quinone metabolism; menaquinone biosynthesis.</text>
</comment>
<comment type="similarity">
    <text evidence="3">Belongs to the AB hydrolase superfamily. MenH family.</text>
</comment>
<feature type="domain" description="AB hydrolase-1" evidence="4">
    <location>
        <begin position="13"/>
        <end position="245"/>
    </location>
</feature>
<keyword evidence="2 3" id="KW-0456">Lyase</keyword>
<gene>
    <name evidence="3" type="primary">menH</name>
    <name evidence="5" type="ORF">FC96_GL000810</name>
</gene>
<evidence type="ECO:0000256" key="1">
    <source>
        <dbReference type="ARBA" id="ARBA00022428"/>
    </source>
</evidence>
<dbReference type="UniPathway" id="UPA00079"/>
<dbReference type="NCBIfam" id="TIGR03695">
    <property type="entry name" value="menH_SHCHC"/>
    <property type="match status" value="1"/>
</dbReference>
<dbReference type="GO" id="GO:0009234">
    <property type="term" value="P:menaquinone biosynthetic process"/>
    <property type="evidence" value="ECO:0007669"/>
    <property type="project" value="UniProtKB-UniRule"/>
</dbReference>
<dbReference type="InterPro" id="IPR022485">
    <property type="entry name" value="SHCHC_synthase_MenH"/>
</dbReference>
<name>A0A0R1HKY2_9LACO</name>
<dbReference type="PANTHER" id="PTHR42916">
    <property type="entry name" value="2-SUCCINYL-5-ENOLPYRUVYL-6-HYDROXY-3-CYCLOHEXENE-1-CARBOXYLATE SYNTHASE"/>
    <property type="match status" value="1"/>
</dbReference>
<proteinExistence type="inferred from homology"/>
<dbReference type="EC" id="4.2.99.20" evidence="3"/>
<comment type="subunit">
    <text evidence="3">Monomer.</text>
</comment>
<dbReference type="InterPro" id="IPR029058">
    <property type="entry name" value="AB_hydrolase_fold"/>
</dbReference>
<dbReference type="GO" id="GO:0070205">
    <property type="term" value="F:2-succinyl-6-hydroxy-2,4-cyclohexadiene-1-carboxylate synthase activity"/>
    <property type="evidence" value="ECO:0007669"/>
    <property type="project" value="UniProtKB-UniRule"/>
</dbReference>
<evidence type="ECO:0000259" key="4">
    <source>
        <dbReference type="Pfam" id="PF00561"/>
    </source>
</evidence>
<comment type="catalytic activity">
    <reaction evidence="3">
        <text>5-enolpyruvoyl-6-hydroxy-2-succinyl-cyclohex-3-ene-1-carboxylate = (1R,6R)-6-hydroxy-2-succinyl-cyclohexa-2,4-diene-1-carboxylate + pyruvate</text>
        <dbReference type="Rhea" id="RHEA:25597"/>
        <dbReference type="ChEBI" id="CHEBI:15361"/>
        <dbReference type="ChEBI" id="CHEBI:58689"/>
        <dbReference type="ChEBI" id="CHEBI:58818"/>
        <dbReference type="EC" id="4.2.99.20"/>
    </reaction>
</comment>
<dbReference type="SUPFAM" id="SSF53474">
    <property type="entry name" value="alpha/beta-Hydrolases"/>
    <property type="match status" value="1"/>
</dbReference>
<comment type="function">
    <text evidence="3">Catalyzes a proton abstraction reaction that results in 2,5-elimination of pyruvate from 2-succinyl-5-enolpyruvyl-6-hydroxy-3-cyclohexene-1-carboxylate (SEPHCHC) and the formation of 2-succinyl-6-hydroxy-2,4-cyclohexadiene-1-carboxylate (SHCHC).</text>
</comment>
<evidence type="ECO:0000313" key="6">
    <source>
        <dbReference type="Proteomes" id="UP000050911"/>
    </source>
</evidence>
<evidence type="ECO:0000256" key="3">
    <source>
        <dbReference type="HAMAP-Rule" id="MF_01660"/>
    </source>
</evidence>
<dbReference type="InterPro" id="IPR000073">
    <property type="entry name" value="AB_hydrolase_1"/>
</dbReference>
<dbReference type="EMBL" id="AZCX01000014">
    <property type="protein sequence ID" value="KRK46920.1"/>
    <property type="molecule type" value="Genomic_DNA"/>
</dbReference>
<dbReference type="PATRIC" id="fig|1302272.5.peg.810"/>
<dbReference type="HAMAP" id="MF_01660">
    <property type="entry name" value="MenH"/>
    <property type="match status" value="1"/>
</dbReference>
<dbReference type="Proteomes" id="UP000050911">
    <property type="component" value="Unassembled WGS sequence"/>
</dbReference>
<dbReference type="PRINTS" id="PR00111">
    <property type="entry name" value="ABHYDROLASE"/>
</dbReference>
<evidence type="ECO:0000256" key="2">
    <source>
        <dbReference type="ARBA" id="ARBA00023239"/>
    </source>
</evidence>